<evidence type="ECO:0000313" key="2">
    <source>
        <dbReference type="Proteomes" id="UP000238415"/>
    </source>
</evidence>
<dbReference type="InterPro" id="IPR015946">
    <property type="entry name" value="KH_dom-like_a/b"/>
</dbReference>
<name>A0A2T0AVQ4_9FIRM</name>
<dbReference type="RefSeq" id="WP_106004763.1">
    <property type="nucleotide sequence ID" value="NZ_CP136418.1"/>
</dbReference>
<dbReference type="AlphaFoldDB" id="A0A2T0AVQ4"/>
<dbReference type="SUPFAM" id="SSF82784">
    <property type="entry name" value="OsmC-like"/>
    <property type="match status" value="1"/>
</dbReference>
<proteinExistence type="predicted"/>
<sequence length="148" mass="15804">MKVTVSWTGEGMALRGTGGSSGQTVVMDAAPEHGGQNLGARPSEVLLMGMAGCTALDVLSILKKKRLSLDSFAIDVEAERAAEHPKVFTAATLIYRLNGPELPEEQVKHAIELSLSKYCGMVNTLKKAMPISYCYEINGKRSPVTPAP</sequence>
<keyword evidence="2" id="KW-1185">Reference proteome</keyword>
<dbReference type="Gene3D" id="3.30.300.20">
    <property type="match status" value="1"/>
</dbReference>
<dbReference type="EMBL" id="PVXM01000007">
    <property type="protein sequence ID" value="PRR74769.1"/>
    <property type="molecule type" value="Genomic_DNA"/>
</dbReference>
<dbReference type="PANTHER" id="PTHR34352">
    <property type="entry name" value="PROTEIN YHFA"/>
    <property type="match status" value="1"/>
</dbReference>
<accession>A0A2T0AVQ4</accession>
<gene>
    <name evidence="1" type="ORF">MOHU_07500</name>
</gene>
<dbReference type="Proteomes" id="UP000238415">
    <property type="component" value="Unassembled WGS sequence"/>
</dbReference>
<evidence type="ECO:0008006" key="3">
    <source>
        <dbReference type="Google" id="ProtNLM"/>
    </source>
</evidence>
<dbReference type="InterPro" id="IPR036102">
    <property type="entry name" value="OsmC/Ohrsf"/>
</dbReference>
<dbReference type="Pfam" id="PF02566">
    <property type="entry name" value="OsmC"/>
    <property type="match status" value="1"/>
</dbReference>
<organism evidence="1 2">
    <name type="scientific">Neomoorella humiferrea</name>
    <dbReference type="NCBI Taxonomy" id="676965"/>
    <lineage>
        <taxon>Bacteria</taxon>
        <taxon>Bacillati</taxon>
        <taxon>Bacillota</taxon>
        <taxon>Clostridia</taxon>
        <taxon>Neomoorellales</taxon>
        <taxon>Neomoorellaceae</taxon>
        <taxon>Neomoorella</taxon>
    </lineage>
</organism>
<dbReference type="OrthoDB" id="9804010at2"/>
<comment type="caution">
    <text evidence="1">The sequence shown here is derived from an EMBL/GenBank/DDBJ whole genome shotgun (WGS) entry which is preliminary data.</text>
</comment>
<dbReference type="InterPro" id="IPR003718">
    <property type="entry name" value="OsmC/Ohr_fam"/>
</dbReference>
<reference evidence="1 2" key="1">
    <citation type="submission" date="2018-03" db="EMBL/GenBank/DDBJ databases">
        <title>Genome sequence of Moorella humiferrea DSM 23265.</title>
        <authorList>
            <person name="Poehlein A."/>
            <person name="Daniel R."/>
        </authorList>
    </citation>
    <scope>NUCLEOTIDE SEQUENCE [LARGE SCALE GENOMIC DNA]</scope>
    <source>
        <strain evidence="1 2">DSM 23265</strain>
    </source>
</reference>
<evidence type="ECO:0000313" key="1">
    <source>
        <dbReference type="EMBL" id="PRR74769.1"/>
    </source>
</evidence>
<protein>
    <recommendedName>
        <fullName evidence="3">OsmC-like protein</fullName>
    </recommendedName>
</protein>
<dbReference type="PANTHER" id="PTHR34352:SF1">
    <property type="entry name" value="PROTEIN YHFA"/>
    <property type="match status" value="1"/>
</dbReference>